<gene>
    <name evidence="2" type="ORF">Bcop_2128</name>
</gene>
<accession>F3ZTD0</accession>
<dbReference type="OrthoDB" id="5497289at2"/>
<dbReference type="AlphaFoldDB" id="F3ZTD0"/>
<evidence type="ECO:0000256" key="1">
    <source>
        <dbReference type="SAM" id="Phobius"/>
    </source>
</evidence>
<keyword evidence="1" id="KW-1133">Transmembrane helix</keyword>
<dbReference type="Proteomes" id="UP000018439">
    <property type="component" value="Chromosome"/>
</dbReference>
<dbReference type="EMBL" id="CM001167">
    <property type="protein sequence ID" value="EGJ72298.1"/>
    <property type="molecule type" value="Genomic_DNA"/>
</dbReference>
<proteinExistence type="predicted"/>
<reference evidence="2 3" key="1">
    <citation type="journal article" date="2011" name="Stand. Genomic Sci.">
        <title>Non-contiguous finished genome sequence of Bacteroides coprosuis type strain (PC139).</title>
        <authorList>
            <person name="Land M."/>
            <person name="Held B."/>
            <person name="Gronow S."/>
            <person name="Abt B."/>
            <person name="Lucas S."/>
            <person name="Del Rio T.G."/>
            <person name="Nolan M."/>
            <person name="Tice H."/>
            <person name="Cheng J.F."/>
            <person name="Pitluck S."/>
            <person name="Liolios K."/>
            <person name="Pagani I."/>
            <person name="Ivanova N."/>
            <person name="Mavromatis K."/>
            <person name="Mikhailova N."/>
            <person name="Pati A."/>
            <person name="Tapia R."/>
            <person name="Han C."/>
            <person name="Goodwin L."/>
            <person name="Chen A."/>
            <person name="Palaniappan K."/>
            <person name="Hauser L."/>
            <person name="Brambilla E.M."/>
            <person name="Rohde M."/>
            <person name="Goker M."/>
            <person name="Detter J.C."/>
            <person name="Woyke T."/>
            <person name="Bristow J."/>
            <person name="Eisen J.A."/>
            <person name="Markowitz V."/>
            <person name="Hugenholtz P."/>
            <person name="Kyrpides N.C."/>
            <person name="Klenk H.P."/>
            <person name="Lapidus A."/>
        </authorList>
    </citation>
    <scope>NUCLEOTIDE SEQUENCE</scope>
    <source>
        <strain evidence="2 3">DSM 18011</strain>
    </source>
</reference>
<organism evidence="2 3">
    <name type="scientific">Bacteroides coprosuis DSM 18011</name>
    <dbReference type="NCBI Taxonomy" id="679937"/>
    <lineage>
        <taxon>Bacteria</taxon>
        <taxon>Pseudomonadati</taxon>
        <taxon>Bacteroidota</taxon>
        <taxon>Bacteroidia</taxon>
        <taxon>Bacteroidales</taxon>
        <taxon>Bacteroidaceae</taxon>
        <taxon>Bacteroides</taxon>
    </lineage>
</organism>
<name>F3ZTD0_9BACE</name>
<evidence type="ECO:0000313" key="3">
    <source>
        <dbReference type="Proteomes" id="UP000018439"/>
    </source>
</evidence>
<sequence>MTKEEVVDILIDLKDTVKEFNAVKFESTDNKKKLHEKISNLYGSIQEYYLDASGFKNIEVPIARSQLKSNYNNYFEAGYLSGRTFHSHQGYAELLSVIGIIQNKKNVKIRKTSNKGLTKSETIGIIAIILTFLGGSFTLGKYIGESRYDQKKINLLEENKILKKDTMILRKSLLEAQESLK</sequence>
<keyword evidence="3" id="KW-1185">Reference proteome</keyword>
<protein>
    <submittedName>
        <fullName evidence="2">Uncharacterized protein</fullName>
    </submittedName>
</protein>
<dbReference type="HOGENOM" id="CLU_1486213_0_0_10"/>
<keyword evidence="1" id="KW-0472">Membrane</keyword>
<keyword evidence="1" id="KW-0812">Transmembrane</keyword>
<feature type="transmembrane region" description="Helical" evidence="1">
    <location>
        <begin position="123"/>
        <end position="143"/>
    </location>
</feature>
<evidence type="ECO:0000313" key="2">
    <source>
        <dbReference type="EMBL" id="EGJ72298.1"/>
    </source>
</evidence>